<keyword evidence="2" id="KW-1185">Reference proteome</keyword>
<evidence type="ECO:0000313" key="2">
    <source>
        <dbReference type="Proteomes" id="UP001145114"/>
    </source>
</evidence>
<proteinExistence type="predicted"/>
<organism evidence="1 2">
    <name type="scientific">Spiromyces aspiralis</name>
    <dbReference type="NCBI Taxonomy" id="68401"/>
    <lineage>
        <taxon>Eukaryota</taxon>
        <taxon>Fungi</taxon>
        <taxon>Fungi incertae sedis</taxon>
        <taxon>Zoopagomycota</taxon>
        <taxon>Kickxellomycotina</taxon>
        <taxon>Kickxellomycetes</taxon>
        <taxon>Kickxellales</taxon>
        <taxon>Kickxellaceae</taxon>
        <taxon>Spiromyces</taxon>
    </lineage>
</organism>
<reference evidence="1" key="1">
    <citation type="submission" date="2022-06" db="EMBL/GenBank/DDBJ databases">
        <title>Phylogenomic reconstructions and comparative analyses of Kickxellomycotina fungi.</title>
        <authorList>
            <person name="Reynolds N.K."/>
            <person name="Stajich J.E."/>
            <person name="Barry K."/>
            <person name="Grigoriev I.V."/>
            <person name="Crous P."/>
            <person name="Smith M.E."/>
        </authorList>
    </citation>
    <scope>NUCLEOTIDE SEQUENCE</scope>
    <source>
        <strain evidence="1">RSA 2271</strain>
    </source>
</reference>
<dbReference type="EMBL" id="JAMZIH010001401">
    <property type="protein sequence ID" value="KAJ1678225.1"/>
    <property type="molecule type" value="Genomic_DNA"/>
</dbReference>
<feature type="non-terminal residue" evidence="1">
    <location>
        <position position="78"/>
    </location>
</feature>
<protein>
    <submittedName>
        <fullName evidence="1">Uncharacterized protein</fullName>
    </submittedName>
</protein>
<name>A0ACC1HQC7_9FUNG</name>
<evidence type="ECO:0000313" key="1">
    <source>
        <dbReference type="EMBL" id="KAJ1678225.1"/>
    </source>
</evidence>
<comment type="caution">
    <text evidence="1">The sequence shown here is derived from an EMBL/GenBank/DDBJ whole genome shotgun (WGS) entry which is preliminary data.</text>
</comment>
<dbReference type="Proteomes" id="UP001145114">
    <property type="component" value="Unassembled WGS sequence"/>
</dbReference>
<gene>
    <name evidence="1" type="ORF">EV182_004514</name>
</gene>
<accession>A0ACC1HQC7</accession>
<sequence length="78" mass="9133">MTCVAARTATFIRLLVHGIHVCQKIYESWRTQVVVGYFMQTALVVMGIVSRLRVLFDTWLQELQGLYRILIDWVQHIP</sequence>